<dbReference type="OrthoDB" id="9812943at2"/>
<keyword evidence="7" id="KW-1185">Reference proteome</keyword>
<keyword evidence="3 6" id="KW-0418">Kinase</keyword>
<comment type="similarity">
    <text evidence="3">Belongs to the CoaE family.</text>
</comment>
<gene>
    <name evidence="3" type="primary">coaE</name>
    <name evidence="6" type="ORF">DEO23_11270</name>
</gene>
<keyword evidence="1 3" id="KW-0547">Nucleotide-binding</keyword>
<dbReference type="UniPathway" id="UPA00241">
    <property type="reaction ID" value="UER00356"/>
</dbReference>
<dbReference type="InterPro" id="IPR001977">
    <property type="entry name" value="Depp_CoAkinase"/>
</dbReference>
<name>A0A2U2RIR9_9MICO</name>
<dbReference type="Proteomes" id="UP000245590">
    <property type="component" value="Unassembled WGS sequence"/>
</dbReference>
<feature type="compositionally biased region" description="Low complexity" evidence="5">
    <location>
        <begin position="1"/>
        <end position="18"/>
    </location>
</feature>
<protein>
    <recommendedName>
        <fullName evidence="3 4">Dephospho-CoA kinase</fullName>
        <ecNumber evidence="3 4">2.7.1.24</ecNumber>
    </recommendedName>
    <alternativeName>
        <fullName evidence="3">Dephosphocoenzyme A kinase</fullName>
    </alternativeName>
</protein>
<comment type="caution">
    <text evidence="6">The sequence shown here is derived from an EMBL/GenBank/DDBJ whole genome shotgun (WGS) entry which is preliminary data.</text>
</comment>
<evidence type="ECO:0000313" key="6">
    <source>
        <dbReference type="EMBL" id="PWH05777.1"/>
    </source>
</evidence>
<keyword evidence="3" id="KW-0173">Coenzyme A biosynthesis</keyword>
<sequence length="245" mass="26509">MASAPDPATDPAADPATSGDRRSSRDDATGKSSAPARIGLTGGIGAGKSTVARTWREAGLTVIDLDAHSRAVLDTPGDGLEEAVERFGEGIRAASGTVDRPALARLVFSDPAARADLEAIVLRRVDEAVIAEEVAALQAGETLVVHDNPLLLEKRREDEYDAVVAVLARREDRIERVVRDRDRDRAYVESVMAAQVSDLERIRRADHLLLNTAAPEILRARSLVLLERLRQQRTGTADLGETPRR</sequence>
<keyword evidence="3" id="KW-0963">Cytoplasm</keyword>
<feature type="region of interest" description="Disordered" evidence="5">
    <location>
        <begin position="1"/>
        <end position="41"/>
    </location>
</feature>
<keyword evidence="3" id="KW-0808">Transferase</keyword>
<comment type="pathway">
    <text evidence="3">Cofactor biosynthesis; coenzyme A biosynthesis; CoA from (R)-pantothenate: step 5/5.</text>
</comment>
<organism evidence="6 7">
    <name type="scientific">Brachybacterium endophyticum</name>
    <dbReference type="NCBI Taxonomy" id="2182385"/>
    <lineage>
        <taxon>Bacteria</taxon>
        <taxon>Bacillati</taxon>
        <taxon>Actinomycetota</taxon>
        <taxon>Actinomycetes</taxon>
        <taxon>Micrococcales</taxon>
        <taxon>Dermabacteraceae</taxon>
        <taxon>Brachybacterium</taxon>
    </lineage>
</organism>
<reference evidence="6 7" key="1">
    <citation type="submission" date="2018-05" db="EMBL/GenBank/DDBJ databases">
        <title>Brachybacterium sp. M1HQ-2T, whole genome shotgun sequence.</title>
        <authorList>
            <person name="Tuo L."/>
        </authorList>
    </citation>
    <scope>NUCLEOTIDE SEQUENCE [LARGE SCALE GENOMIC DNA]</scope>
    <source>
        <strain evidence="6 7">M1HQ-2</strain>
    </source>
</reference>
<feature type="binding site" evidence="3">
    <location>
        <begin position="45"/>
        <end position="50"/>
    </location>
    <ligand>
        <name>ATP</name>
        <dbReference type="ChEBI" id="CHEBI:30616"/>
    </ligand>
</feature>
<dbReference type="HAMAP" id="MF_00376">
    <property type="entry name" value="Dephospho_CoA_kinase"/>
    <property type="match status" value="1"/>
</dbReference>
<evidence type="ECO:0000256" key="1">
    <source>
        <dbReference type="ARBA" id="ARBA00022741"/>
    </source>
</evidence>
<dbReference type="InterPro" id="IPR027417">
    <property type="entry name" value="P-loop_NTPase"/>
</dbReference>
<feature type="compositionally biased region" description="Basic and acidic residues" evidence="5">
    <location>
        <begin position="19"/>
        <end position="29"/>
    </location>
</feature>
<dbReference type="PANTHER" id="PTHR10695">
    <property type="entry name" value="DEPHOSPHO-COA KINASE-RELATED"/>
    <property type="match status" value="1"/>
</dbReference>
<accession>A0A2U2RIR9</accession>
<dbReference type="GO" id="GO:0015937">
    <property type="term" value="P:coenzyme A biosynthetic process"/>
    <property type="evidence" value="ECO:0007669"/>
    <property type="project" value="UniProtKB-UniRule"/>
</dbReference>
<evidence type="ECO:0000256" key="3">
    <source>
        <dbReference type="HAMAP-Rule" id="MF_00376"/>
    </source>
</evidence>
<evidence type="ECO:0000313" key="7">
    <source>
        <dbReference type="Proteomes" id="UP000245590"/>
    </source>
</evidence>
<dbReference type="PANTHER" id="PTHR10695:SF46">
    <property type="entry name" value="BIFUNCTIONAL COENZYME A SYNTHASE-RELATED"/>
    <property type="match status" value="1"/>
</dbReference>
<comment type="function">
    <text evidence="3">Catalyzes the phosphorylation of the 3'-hydroxyl group of dephosphocoenzyme A to form coenzyme A.</text>
</comment>
<dbReference type="GO" id="GO:0005737">
    <property type="term" value="C:cytoplasm"/>
    <property type="evidence" value="ECO:0007669"/>
    <property type="project" value="UniProtKB-SubCell"/>
</dbReference>
<comment type="subcellular location">
    <subcellularLocation>
        <location evidence="3">Cytoplasm</location>
    </subcellularLocation>
</comment>
<dbReference type="RefSeq" id="WP_109276133.1">
    <property type="nucleotide sequence ID" value="NZ_QFKX01000004.1"/>
</dbReference>
<comment type="catalytic activity">
    <reaction evidence="3">
        <text>3'-dephospho-CoA + ATP = ADP + CoA + H(+)</text>
        <dbReference type="Rhea" id="RHEA:18245"/>
        <dbReference type="ChEBI" id="CHEBI:15378"/>
        <dbReference type="ChEBI" id="CHEBI:30616"/>
        <dbReference type="ChEBI" id="CHEBI:57287"/>
        <dbReference type="ChEBI" id="CHEBI:57328"/>
        <dbReference type="ChEBI" id="CHEBI:456216"/>
        <dbReference type="EC" id="2.7.1.24"/>
    </reaction>
</comment>
<keyword evidence="2 3" id="KW-0067">ATP-binding</keyword>
<proteinExistence type="inferred from homology"/>
<dbReference type="SUPFAM" id="SSF52540">
    <property type="entry name" value="P-loop containing nucleoside triphosphate hydrolases"/>
    <property type="match status" value="1"/>
</dbReference>
<dbReference type="GO" id="GO:0005524">
    <property type="term" value="F:ATP binding"/>
    <property type="evidence" value="ECO:0007669"/>
    <property type="project" value="UniProtKB-UniRule"/>
</dbReference>
<dbReference type="AlphaFoldDB" id="A0A2U2RIR9"/>
<evidence type="ECO:0000256" key="5">
    <source>
        <dbReference type="SAM" id="MobiDB-lite"/>
    </source>
</evidence>
<dbReference type="NCBIfam" id="TIGR00152">
    <property type="entry name" value="dephospho-CoA kinase"/>
    <property type="match status" value="1"/>
</dbReference>
<evidence type="ECO:0000256" key="2">
    <source>
        <dbReference type="ARBA" id="ARBA00022840"/>
    </source>
</evidence>
<dbReference type="Pfam" id="PF01121">
    <property type="entry name" value="CoaE"/>
    <property type="match status" value="1"/>
</dbReference>
<dbReference type="EC" id="2.7.1.24" evidence="3 4"/>
<dbReference type="PROSITE" id="PS51219">
    <property type="entry name" value="DPCK"/>
    <property type="match status" value="1"/>
</dbReference>
<dbReference type="CDD" id="cd02022">
    <property type="entry name" value="DPCK"/>
    <property type="match status" value="1"/>
</dbReference>
<evidence type="ECO:0000256" key="4">
    <source>
        <dbReference type="NCBIfam" id="TIGR00152"/>
    </source>
</evidence>
<dbReference type="Gene3D" id="3.40.50.300">
    <property type="entry name" value="P-loop containing nucleotide triphosphate hydrolases"/>
    <property type="match status" value="1"/>
</dbReference>
<dbReference type="GO" id="GO:0004140">
    <property type="term" value="F:dephospho-CoA kinase activity"/>
    <property type="evidence" value="ECO:0007669"/>
    <property type="project" value="UniProtKB-UniRule"/>
</dbReference>
<dbReference type="EMBL" id="QFKX01000004">
    <property type="protein sequence ID" value="PWH05777.1"/>
    <property type="molecule type" value="Genomic_DNA"/>
</dbReference>